<dbReference type="Pfam" id="PF00005">
    <property type="entry name" value="ABC_tran"/>
    <property type="match status" value="1"/>
</dbReference>
<dbReference type="InterPro" id="IPR003439">
    <property type="entry name" value="ABC_transporter-like_ATP-bd"/>
</dbReference>
<evidence type="ECO:0000256" key="2">
    <source>
        <dbReference type="ARBA" id="ARBA00022448"/>
    </source>
</evidence>
<keyword evidence="2" id="KW-0813">Transport</keyword>
<dbReference type="PROSITE" id="PS00211">
    <property type="entry name" value="ABC_TRANSPORTER_1"/>
    <property type="match status" value="1"/>
</dbReference>
<sequence length="244" mass="25201">MTNFTSPAIEARDLRKQFAGGAAVEDVSFPVSSGRVVGLLGPNGAGKTTTIRMLLGLVAPDSGTALIHGNPYAELTDPLSVVGAVLDAGGLHPGRSGRQHLRVAAAQARVGAGRVDKVLAEVDLTAAADRPISGYSLGMRQRIAIATALLGAPRILVLDEPANGLDPAGMRWLRQRIRAFADGGGAVLLSSHVLSDVSQIADDIVIMQAGRVVADLPLADALDANDGDLERFYLELTGAGSAVR</sequence>
<dbReference type="PANTHER" id="PTHR43335:SF4">
    <property type="entry name" value="ABC TRANSPORTER, ATP-BINDING PROTEIN"/>
    <property type="match status" value="1"/>
</dbReference>
<evidence type="ECO:0000256" key="1">
    <source>
        <dbReference type="ARBA" id="ARBA00005417"/>
    </source>
</evidence>
<dbReference type="InterPro" id="IPR003593">
    <property type="entry name" value="AAA+_ATPase"/>
</dbReference>
<gene>
    <name evidence="6" type="ORF">B0I08_11220</name>
</gene>
<protein>
    <submittedName>
        <fullName evidence="6">ABC-2 type transport system ATP-binding protein</fullName>
    </submittedName>
</protein>
<evidence type="ECO:0000313" key="7">
    <source>
        <dbReference type="Proteomes" id="UP000237983"/>
    </source>
</evidence>
<keyword evidence="4 6" id="KW-0067">ATP-binding</keyword>
<dbReference type="InterPro" id="IPR017871">
    <property type="entry name" value="ABC_transporter-like_CS"/>
</dbReference>
<evidence type="ECO:0000259" key="5">
    <source>
        <dbReference type="PROSITE" id="PS50893"/>
    </source>
</evidence>
<accession>A0A2T0V372</accession>
<dbReference type="EMBL" id="PVTL01000012">
    <property type="protein sequence ID" value="PRY64636.1"/>
    <property type="molecule type" value="Genomic_DNA"/>
</dbReference>
<dbReference type="PROSITE" id="PS50893">
    <property type="entry name" value="ABC_TRANSPORTER_2"/>
    <property type="match status" value="1"/>
</dbReference>
<proteinExistence type="inferred from homology"/>
<dbReference type="GO" id="GO:0016887">
    <property type="term" value="F:ATP hydrolysis activity"/>
    <property type="evidence" value="ECO:0007669"/>
    <property type="project" value="InterPro"/>
</dbReference>
<comment type="caution">
    <text evidence="6">The sequence shown here is derived from an EMBL/GenBank/DDBJ whole genome shotgun (WGS) entry which is preliminary data.</text>
</comment>
<name>A0A2T0V372_9MICO</name>
<evidence type="ECO:0000256" key="3">
    <source>
        <dbReference type="ARBA" id="ARBA00022741"/>
    </source>
</evidence>
<dbReference type="SMART" id="SM00382">
    <property type="entry name" value="AAA"/>
    <property type="match status" value="1"/>
</dbReference>
<keyword evidence="3" id="KW-0547">Nucleotide-binding</keyword>
<keyword evidence="7" id="KW-1185">Reference proteome</keyword>
<evidence type="ECO:0000256" key="4">
    <source>
        <dbReference type="ARBA" id="ARBA00022840"/>
    </source>
</evidence>
<dbReference type="AlphaFoldDB" id="A0A2T0V372"/>
<organism evidence="6 7">
    <name type="scientific">Glaciihabitans tibetensis</name>
    <dbReference type="NCBI Taxonomy" id="1266600"/>
    <lineage>
        <taxon>Bacteria</taxon>
        <taxon>Bacillati</taxon>
        <taxon>Actinomycetota</taxon>
        <taxon>Actinomycetes</taxon>
        <taxon>Micrococcales</taxon>
        <taxon>Microbacteriaceae</taxon>
        <taxon>Glaciihabitans</taxon>
    </lineage>
</organism>
<dbReference type="Proteomes" id="UP000237983">
    <property type="component" value="Unassembled WGS sequence"/>
</dbReference>
<dbReference type="Gene3D" id="3.40.50.300">
    <property type="entry name" value="P-loop containing nucleotide triphosphate hydrolases"/>
    <property type="match status" value="1"/>
</dbReference>
<dbReference type="OrthoDB" id="9804819at2"/>
<evidence type="ECO:0000313" key="6">
    <source>
        <dbReference type="EMBL" id="PRY64636.1"/>
    </source>
</evidence>
<dbReference type="GO" id="GO:0005524">
    <property type="term" value="F:ATP binding"/>
    <property type="evidence" value="ECO:0007669"/>
    <property type="project" value="UniProtKB-KW"/>
</dbReference>
<feature type="domain" description="ABC transporter" evidence="5">
    <location>
        <begin position="9"/>
        <end position="234"/>
    </location>
</feature>
<dbReference type="SUPFAM" id="SSF52540">
    <property type="entry name" value="P-loop containing nucleoside triphosphate hydrolases"/>
    <property type="match status" value="1"/>
</dbReference>
<dbReference type="RefSeq" id="WP_106214957.1">
    <property type="nucleotide sequence ID" value="NZ_PVTL01000012.1"/>
</dbReference>
<dbReference type="InterPro" id="IPR027417">
    <property type="entry name" value="P-loop_NTPase"/>
</dbReference>
<comment type="similarity">
    <text evidence="1">Belongs to the ABC transporter superfamily.</text>
</comment>
<dbReference type="PANTHER" id="PTHR43335">
    <property type="entry name" value="ABC TRANSPORTER, ATP-BINDING PROTEIN"/>
    <property type="match status" value="1"/>
</dbReference>
<reference evidence="6 7" key="1">
    <citation type="submission" date="2018-03" db="EMBL/GenBank/DDBJ databases">
        <title>Genomic Encyclopedia of Type Strains, Phase III (KMG-III): the genomes of soil and plant-associated and newly described type strains.</title>
        <authorList>
            <person name="Whitman W."/>
        </authorList>
    </citation>
    <scope>NUCLEOTIDE SEQUENCE [LARGE SCALE GENOMIC DNA]</scope>
    <source>
        <strain evidence="6 7">CGMCC 1.12484</strain>
    </source>
</reference>